<dbReference type="Gene3D" id="3.10.180.10">
    <property type="entry name" value="2,3-Dihydroxybiphenyl 1,2-Dioxygenase, domain 1"/>
    <property type="match status" value="2"/>
</dbReference>
<organism evidence="2 3">
    <name type="scientific">Actinocorallia libanotica</name>
    <dbReference type="NCBI Taxonomy" id="46162"/>
    <lineage>
        <taxon>Bacteria</taxon>
        <taxon>Bacillati</taxon>
        <taxon>Actinomycetota</taxon>
        <taxon>Actinomycetes</taxon>
        <taxon>Streptosporangiales</taxon>
        <taxon>Thermomonosporaceae</taxon>
        <taxon>Actinocorallia</taxon>
    </lineage>
</organism>
<feature type="domain" description="VOC" evidence="1">
    <location>
        <begin position="144"/>
        <end position="257"/>
    </location>
</feature>
<dbReference type="Proteomes" id="UP001500665">
    <property type="component" value="Unassembled WGS sequence"/>
</dbReference>
<comment type="caution">
    <text evidence="2">The sequence shown here is derived from an EMBL/GenBank/DDBJ whole genome shotgun (WGS) entry which is preliminary data.</text>
</comment>
<feature type="domain" description="VOC" evidence="1">
    <location>
        <begin position="12"/>
        <end position="130"/>
    </location>
</feature>
<sequence length="263" mass="27531">MSEAAGSPAPGTPCWIELMVPDQRAALDFYRELFGWEGEIGPAETGGYAICTLDGRPVAGIMATLPPESGKPAPPNVWTVYLATGDVDGTEKAVTTAGGTVLLPAMDVRGLGRMAVAADPQGAAFGLWQARDFTGFRISGEADSVVWVELNTSDVAAASDFYRAVLSIETAPMPGAEGYHSLNAGGETVGGMGTPDDALPGMPPHWLVYFAVDDPDAKVERLTRAGGHVLQPPFDMIAGRMAVVQDPQGAMFALLKPEPMNPT</sequence>
<protein>
    <submittedName>
        <fullName evidence="2">VOC family protein</fullName>
    </submittedName>
</protein>
<proteinExistence type="predicted"/>
<dbReference type="CDD" id="cd07247">
    <property type="entry name" value="SgaA_N_like"/>
    <property type="match status" value="2"/>
</dbReference>
<name>A0ABP4AMV9_9ACTN</name>
<keyword evidence="3" id="KW-1185">Reference proteome</keyword>
<evidence type="ECO:0000259" key="1">
    <source>
        <dbReference type="PROSITE" id="PS51819"/>
    </source>
</evidence>
<gene>
    <name evidence="2" type="ORF">GCM10009550_06790</name>
</gene>
<dbReference type="InterPro" id="IPR004360">
    <property type="entry name" value="Glyas_Fos-R_dOase_dom"/>
</dbReference>
<dbReference type="InterPro" id="IPR029068">
    <property type="entry name" value="Glyas_Bleomycin-R_OHBP_Dase"/>
</dbReference>
<dbReference type="EMBL" id="BAAAHH010000002">
    <property type="protein sequence ID" value="GAA0938793.1"/>
    <property type="molecule type" value="Genomic_DNA"/>
</dbReference>
<dbReference type="InterPro" id="IPR052164">
    <property type="entry name" value="Anthracycline_SecMetBiosynth"/>
</dbReference>
<dbReference type="RefSeq" id="WP_344236560.1">
    <property type="nucleotide sequence ID" value="NZ_BAAAHH010000002.1"/>
</dbReference>
<evidence type="ECO:0000313" key="3">
    <source>
        <dbReference type="Proteomes" id="UP001500665"/>
    </source>
</evidence>
<dbReference type="PANTHER" id="PTHR33993">
    <property type="entry name" value="GLYOXALASE-RELATED"/>
    <property type="match status" value="1"/>
</dbReference>
<dbReference type="Pfam" id="PF00903">
    <property type="entry name" value="Glyoxalase"/>
    <property type="match status" value="2"/>
</dbReference>
<accession>A0ABP4AMV9</accession>
<dbReference type="InterPro" id="IPR037523">
    <property type="entry name" value="VOC_core"/>
</dbReference>
<reference evidence="3" key="1">
    <citation type="journal article" date="2019" name="Int. J. Syst. Evol. Microbiol.">
        <title>The Global Catalogue of Microorganisms (GCM) 10K type strain sequencing project: providing services to taxonomists for standard genome sequencing and annotation.</title>
        <authorList>
            <consortium name="The Broad Institute Genomics Platform"/>
            <consortium name="The Broad Institute Genome Sequencing Center for Infectious Disease"/>
            <person name="Wu L."/>
            <person name="Ma J."/>
        </authorList>
    </citation>
    <scope>NUCLEOTIDE SEQUENCE [LARGE SCALE GENOMIC DNA]</scope>
    <source>
        <strain evidence="3">JCM 10696</strain>
    </source>
</reference>
<dbReference type="SUPFAM" id="SSF54593">
    <property type="entry name" value="Glyoxalase/Bleomycin resistance protein/Dihydroxybiphenyl dioxygenase"/>
    <property type="match status" value="2"/>
</dbReference>
<dbReference type="PANTHER" id="PTHR33993:SF14">
    <property type="entry name" value="GB|AAF24581.1"/>
    <property type="match status" value="1"/>
</dbReference>
<evidence type="ECO:0000313" key="2">
    <source>
        <dbReference type="EMBL" id="GAA0938793.1"/>
    </source>
</evidence>
<dbReference type="PROSITE" id="PS51819">
    <property type="entry name" value="VOC"/>
    <property type="match status" value="2"/>
</dbReference>